<evidence type="ECO:0000256" key="1">
    <source>
        <dbReference type="SAM" id="Phobius"/>
    </source>
</evidence>
<evidence type="ECO:0000313" key="3">
    <source>
        <dbReference type="EMBL" id="MFD2921446.1"/>
    </source>
</evidence>
<protein>
    <recommendedName>
        <fullName evidence="2">CBU-0592-like domain-containing protein</fullName>
    </recommendedName>
</protein>
<keyword evidence="1" id="KW-1133">Transmembrane helix</keyword>
<dbReference type="InterPro" id="IPR058058">
    <property type="entry name" value="CBU_0592-like"/>
</dbReference>
<feature type="domain" description="CBU-0592-like" evidence="2">
    <location>
        <begin position="12"/>
        <end position="84"/>
    </location>
</feature>
<evidence type="ECO:0000313" key="4">
    <source>
        <dbReference type="Proteomes" id="UP001597511"/>
    </source>
</evidence>
<sequence>MPFAIIPVIYPVLGWIGTISYLLAYLLLSIRKLQADQPVYHWLNVLGAVGLTANALYYADLPNVVVNIFWGVIAVTAIIVLTRKKKG</sequence>
<proteinExistence type="predicted"/>
<feature type="transmembrane region" description="Helical" evidence="1">
    <location>
        <begin position="39"/>
        <end position="58"/>
    </location>
</feature>
<dbReference type="Pfam" id="PF26604">
    <property type="entry name" value="CBU_0592"/>
    <property type="match status" value="1"/>
</dbReference>
<dbReference type="NCBIfam" id="NF047864">
    <property type="entry name" value="CBU_0592_membra"/>
    <property type="match status" value="1"/>
</dbReference>
<name>A0ABW6A931_9BACT</name>
<dbReference type="EMBL" id="JBHUOZ010000003">
    <property type="protein sequence ID" value="MFD2921446.1"/>
    <property type="molecule type" value="Genomic_DNA"/>
</dbReference>
<organism evidence="3 4">
    <name type="scientific">Terrimonas rubra</name>
    <dbReference type="NCBI Taxonomy" id="1035890"/>
    <lineage>
        <taxon>Bacteria</taxon>
        <taxon>Pseudomonadati</taxon>
        <taxon>Bacteroidota</taxon>
        <taxon>Chitinophagia</taxon>
        <taxon>Chitinophagales</taxon>
        <taxon>Chitinophagaceae</taxon>
        <taxon>Terrimonas</taxon>
    </lineage>
</organism>
<reference evidence="4" key="1">
    <citation type="journal article" date="2019" name="Int. J. Syst. Evol. Microbiol.">
        <title>The Global Catalogue of Microorganisms (GCM) 10K type strain sequencing project: providing services to taxonomists for standard genome sequencing and annotation.</title>
        <authorList>
            <consortium name="The Broad Institute Genomics Platform"/>
            <consortium name="The Broad Institute Genome Sequencing Center for Infectious Disease"/>
            <person name="Wu L."/>
            <person name="Ma J."/>
        </authorList>
    </citation>
    <scope>NUCLEOTIDE SEQUENCE [LARGE SCALE GENOMIC DNA]</scope>
    <source>
        <strain evidence="4">KCTC 23299</strain>
    </source>
</reference>
<keyword evidence="1" id="KW-0472">Membrane</keyword>
<dbReference type="Proteomes" id="UP001597511">
    <property type="component" value="Unassembled WGS sequence"/>
</dbReference>
<keyword evidence="1" id="KW-0812">Transmembrane</keyword>
<accession>A0ABW6A931</accession>
<gene>
    <name evidence="3" type="ORF">ACFS6H_17090</name>
</gene>
<comment type="caution">
    <text evidence="3">The sequence shown here is derived from an EMBL/GenBank/DDBJ whole genome shotgun (WGS) entry which is preliminary data.</text>
</comment>
<evidence type="ECO:0000259" key="2">
    <source>
        <dbReference type="Pfam" id="PF26604"/>
    </source>
</evidence>
<feature type="transmembrane region" description="Helical" evidence="1">
    <location>
        <begin position="64"/>
        <end position="82"/>
    </location>
</feature>
<keyword evidence="4" id="KW-1185">Reference proteome</keyword>
<dbReference type="RefSeq" id="WP_386101761.1">
    <property type="nucleotide sequence ID" value="NZ_JBHUOZ010000003.1"/>
</dbReference>
<feature type="transmembrane region" description="Helical" evidence="1">
    <location>
        <begin position="6"/>
        <end position="27"/>
    </location>
</feature>